<dbReference type="GO" id="GO:0008270">
    <property type="term" value="F:zinc ion binding"/>
    <property type="evidence" value="ECO:0007669"/>
    <property type="project" value="InterPro"/>
</dbReference>
<gene>
    <name evidence="8" type="ORF">BDV37DRAFT_290302</name>
</gene>
<evidence type="ECO:0000256" key="1">
    <source>
        <dbReference type="ARBA" id="ARBA00022723"/>
    </source>
</evidence>
<dbReference type="InterPro" id="IPR001138">
    <property type="entry name" value="Zn2Cys6_DnaBD"/>
</dbReference>
<accession>A0A5N7DML8</accession>
<reference evidence="8 9" key="1">
    <citation type="submission" date="2019-04" db="EMBL/GenBank/DDBJ databases">
        <authorList>
            <consortium name="DOE Joint Genome Institute"/>
            <person name="Mondo S."/>
            <person name="Kjaerbolling I."/>
            <person name="Vesth T."/>
            <person name="Frisvad J.C."/>
            <person name="Nybo J.L."/>
            <person name="Theobald S."/>
            <person name="Kildgaard S."/>
            <person name="Isbrandt T."/>
            <person name="Kuo A."/>
            <person name="Sato A."/>
            <person name="Lyhne E.K."/>
            <person name="Kogle M.E."/>
            <person name="Wiebenga A."/>
            <person name="Kun R.S."/>
            <person name="Lubbers R.J."/>
            <person name="Makela M.R."/>
            <person name="Barry K."/>
            <person name="Chovatia M."/>
            <person name="Clum A."/>
            <person name="Daum C."/>
            <person name="Haridas S."/>
            <person name="He G."/>
            <person name="LaButti K."/>
            <person name="Lipzen A."/>
            <person name="Riley R."/>
            <person name="Salamov A."/>
            <person name="Simmons B.A."/>
            <person name="Magnuson J.K."/>
            <person name="Henrissat B."/>
            <person name="Mortensen U.H."/>
            <person name="Larsen T.O."/>
            <person name="Devries R.P."/>
            <person name="Grigoriev I.V."/>
            <person name="Machida M."/>
            <person name="Baker S.E."/>
            <person name="Andersen M.R."/>
            <person name="Cantor M.N."/>
            <person name="Hua S.X."/>
        </authorList>
    </citation>
    <scope>NUCLEOTIDE SEQUENCE [LARGE SCALE GENOMIC DNA]</scope>
    <source>
        <strain evidence="8 9">CBS 119388</strain>
    </source>
</reference>
<keyword evidence="1" id="KW-0479">Metal-binding</keyword>
<dbReference type="InterPro" id="IPR007219">
    <property type="entry name" value="XnlR_reg_dom"/>
</dbReference>
<dbReference type="GeneID" id="43673379"/>
<dbReference type="EMBL" id="ML736747">
    <property type="protein sequence ID" value="KAE8407565.1"/>
    <property type="molecule type" value="Genomic_DNA"/>
</dbReference>
<keyword evidence="4" id="KW-0238">DNA-binding</keyword>
<dbReference type="OrthoDB" id="4064873at2759"/>
<dbReference type="Pfam" id="PF04082">
    <property type="entry name" value="Fungal_trans"/>
    <property type="match status" value="1"/>
</dbReference>
<keyword evidence="9" id="KW-1185">Reference proteome</keyword>
<dbReference type="Gene3D" id="4.10.240.10">
    <property type="entry name" value="Zn(2)-C6 fungal-type DNA-binding domain"/>
    <property type="match status" value="1"/>
</dbReference>
<keyword evidence="6" id="KW-0539">Nucleus</keyword>
<dbReference type="GO" id="GO:0009410">
    <property type="term" value="P:response to xenobiotic stimulus"/>
    <property type="evidence" value="ECO:0007669"/>
    <property type="project" value="TreeGrafter"/>
</dbReference>
<sequence length="453" mass="50531">MSTKTKHACSSCRSMKRKCDGQHPCSNCVKTDQDCVYNKPSRKRRRSITAPTEQARDDLQTGPAVLRTGVLAEINSGAILAKGLGLSSSSSSIERPRLCSWNLSLRDNTIGCYAEAPLTQVLSISQVHPVYNFLDRAMVERAILSMSPDQPLFDPAHHVLLGIAAVACLFSDQPVDLEPRIVQYARGALEHSTTLQLPTVDHIVGWLLRVIYLRLTGSPNATWIASCTLMHMIETARLHLEPSNVCVPSSGDSSYSPQLKKRIYYIAQLFNTWISYDYGRCRIIPRGASCSLPAEDWTADDIAIWRLTDSLDPDRNLDSTDLENLLLQASELTLSHPALELKRCNIALCIYRRLRVSGRVVSNTGIDKATEMARRHSPWWHIVNVPFQTICVLLAIDTRASLERVGKSLSSLRLIAGIYGTSAINETFVAARSLIRIHMKRKKEDYEKINSST</sequence>
<dbReference type="SMART" id="SM00066">
    <property type="entry name" value="GAL4"/>
    <property type="match status" value="1"/>
</dbReference>
<keyword evidence="5" id="KW-0804">Transcription</keyword>
<feature type="domain" description="Zn(2)-C6 fungal-type" evidence="7">
    <location>
        <begin position="8"/>
        <end position="37"/>
    </location>
</feature>
<evidence type="ECO:0000313" key="8">
    <source>
        <dbReference type="EMBL" id="KAE8407565.1"/>
    </source>
</evidence>
<dbReference type="GO" id="GO:0003677">
    <property type="term" value="F:DNA binding"/>
    <property type="evidence" value="ECO:0007669"/>
    <property type="project" value="UniProtKB-KW"/>
</dbReference>
<dbReference type="GO" id="GO:0006351">
    <property type="term" value="P:DNA-templated transcription"/>
    <property type="evidence" value="ECO:0007669"/>
    <property type="project" value="InterPro"/>
</dbReference>
<evidence type="ECO:0000256" key="4">
    <source>
        <dbReference type="ARBA" id="ARBA00023125"/>
    </source>
</evidence>
<evidence type="ECO:0000256" key="6">
    <source>
        <dbReference type="ARBA" id="ARBA00023242"/>
    </source>
</evidence>
<dbReference type="SUPFAM" id="SSF57701">
    <property type="entry name" value="Zn2/Cys6 DNA-binding domain"/>
    <property type="match status" value="1"/>
</dbReference>
<dbReference type="CDD" id="cd00067">
    <property type="entry name" value="GAL4"/>
    <property type="match status" value="1"/>
</dbReference>
<dbReference type="Pfam" id="PF00172">
    <property type="entry name" value="Zn_clus"/>
    <property type="match status" value="1"/>
</dbReference>
<dbReference type="AlphaFoldDB" id="A0A5N7DML8"/>
<organism evidence="8 9">
    <name type="scientific">Aspergillus pseudonomiae</name>
    <dbReference type="NCBI Taxonomy" id="1506151"/>
    <lineage>
        <taxon>Eukaryota</taxon>
        <taxon>Fungi</taxon>
        <taxon>Dikarya</taxon>
        <taxon>Ascomycota</taxon>
        <taxon>Pezizomycotina</taxon>
        <taxon>Eurotiomycetes</taxon>
        <taxon>Eurotiomycetidae</taxon>
        <taxon>Eurotiales</taxon>
        <taxon>Aspergillaceae</taxon>
        <taxon>Aspergillus</taxon>
        <taxon>Aspergillus subgen. Circumdati</taxon>
    </lineage>
</organism>
<protein>
    <recommendedName>
        <fullName evidence="7">Zn(2)-C6 fungal-type domain-containing protein</fullName>
    </recommendedName>
</protein>
<name>A0A5N7DML8_9EURO</name>
<dbReference type="CDD" id="cd12148">
    <property type="entry name" value="fungal_TF_MHR"/>
    <property type="match status" value="1"/>
</dbReference>
<dbReference type="GO" id="GO:0009893">
    <property type="term" value="P:positive regulation of metabolic process"/>
    <property type="evidence" value="ECO:0007669"/>
    <property type="project" value="UniProtKB-ARBA"/>
</dbReference>
<keyword evidence="3" id="KW-0805">Transcription regulation</keyword>
<dbReference type="Proteomes" id="UP000325579">
    <property type="component" value="Unassembled WGS sequence"/>
</dbReference>
<proteinExistence type="predicted"/>
<dbReference type="InterPro" id="IPR036864">
    <property type="entry name" value="Zn2-C6_fun-type_DNA-bd_sf"/>
</dbReference>
<evidence type="ECO:0000313" key="9">
    <source>
        <dbReference type="Proteomes" id="UP000325579"/>
    </source>
</evidence>
<dbReference type="PROSITE" id="PS00463">
    <property type="entry name" value="ZN2_CY6_FUNGAL_1"/>
    <property type="match status" value="1"/>
</dbReference>
<evidence type="ECO:0000256" key="5">
    <source>
        <dbReference type="ARBA" id="ARBA00023163"/>
    </source>
</evidence>
<keyword evidence="2" id="KW-0862">Zinc</keyword>
<dbReference type="InterPro" id="IPR052478">
    <property type="entry name" value="Metabolite_Synth_Reg"/>
</dbReference>
<dbReference type="GO" id="GO:0000981">
    <property type="term" value="F:DNA-binding transcription factor activity, RNA polymerase II-specific"/>
    <property type="evidence" value="ECO:0007669"/>
    <property type="project" value="InterPro"/>
</dbReference>
<evidence type="ECO:0000256" key="2">
    <source>
        <dbReference type="ARBA" id="ARBA00022833"/>
    </source>
</evidence>
<evidence type="ECO:0000256" key="3">
    <source>
        <dbReference type="ARBA" id="ARBA00023015"/>
    </source>
</evidence>
<evidence type="ECO:0000259" key="7">
    <source>
        <dbReference type="PROSITE" id="PS50048"/>
    </source>
</evidence>
<dbReference type="PANTHER" id="PTHR31779">
    <property type="entry name" value="2-NITROPROPANE DIOXYGENASE FAMILY, PUTATIVE (AFU_ORTHOLOGUE AFUA_2G17430)-RELATED"/>
    <property type="match status" value="1"/>
</dbReference>
<dbReference type="RefSeq" id="XP_031944884.1">
    <property type="nucleotide sequence ID" value="XM_032088688.1"/>
</dbReference>
<dbReference type="PROSITE" id="PS50048">
    <property type="entry name" value="ZN2_CY6_FUNGAL_2"/>
    <property type="match status" value="1"/>
</dbReference>
<dbReference type="PANTHER" id="PTHR31779:SF5">
    <property type="entry name" value="ZN(II)2CYS6 TRANSCRIPTION FACTOR (EUROFUNG)"/>
    <property type="match status" value="1"/>
</dbReference>